<comment type="caution">
    <text evidence="1">The sequence shown here is derived from an EMBL/GenBank/DDBJ whole genome shotgun (WGS) entry which is preliminary data.</text>
</comment>
<evidence type="ECO:0000313" key="1">
    <source>
        <dbReference type="EMBL" id="KAK6755538.1"/>
    </source>
</evidence>
<evidence type="ECO:0000313" key="2">
    <source>
        <dbReference type="Proteomes" id="UP001303046"/>
    </source>
</evidence>
<organism evidence="1 2">
    <name type="scientific">Necator americanus</name>
    <name type="common">Human hookworm</name>
    <dbReference type="NCBI Taxonomy" id="51031"/>
    <lineage>
        <taxon>Eukaryota</taxon>
        <taxon>Metazoa</taxon>
        <taxon>Ecdysozoa</taxon>
        <taxon>Nematoda</taxon>
        <taxon>Chromadorea</taxon>
        <taxon>Rhabditida</taxon>
        <taxon>Rhabditina</taxon>
        <taxon>Rhabditomorpha</taxon>
        <taxon>Strongyloidea</taxon>
        <taxon>Ancylostomatidae</taxon>
        <taxon>Bunostominae</taxon>
        <taxon>Necator</taxon>
    </lineage>
</organism>
<name>A0ABR1DZ14_NECAM</name>
<protein>
    <submittedName>
        <fullName evidence="1">Uncharacterized protein</fullName>
    </submittedName>
</protein>
<reference evidence="1 2" key="1">
    <citation type="submission" date="2023-08" db="EMBL/GenBank/DDBJ databases">
        <title>A Necator americanus chromosomal reference genome.</title>
        <authorList>
            <person name="Ilik V."/>
            <person name="Petrzelkova K.J."/>
            <person name="Pardy F."/>
            <person name="Fuh T."/>
            <person name="Niatou-Singa F.S."/>
            <person name="Gouil Q."/>
            <person name="Baker L."/>
            <person name="Ritchie M.E."/>
            <person name="Jex A.R."/>
            <person name="Gazzola D."/>
            <person name="Li H."/>
            <person name="Toshio Fujiwara R."/>
            <person name="Zhan B."/>
            <person name="Aroian R.V."/>
            <person name="Pafco B."/>
            <person name="Schwarz E.M."/>
        </authorList>
    </citation>
    <scope>NUCLEOTIDE SEQUENCE [LARGE SCALE GENOMIC DNA]</scope>
    <source>
        <strain evidence="1 2">Aroian</strain>
        <tissue evidence="1">Whole animal</tissue>
    </source>
</reference>
<dbReference type="Proteomes" id="UP001303046">
    <property type="component" value="Unassembled WGS sequence"/>
</dbReference>
<dbReference type="EMBL" id="JAVFWL010000005">
    <property type="protein sequence ID" value="KAK6755538.1"/>
    <property type="molecule type" value="Genomic_DNA"/>
</dbReference>
<keyword evidence="2" id="KW-1185">Reference proteome</keyword>
<proteinExistence type="predicted"/>
<gene>
    <name evidence="1" type="primary">Necator_chrV.g18903</name>
    <name evidence="1" type="ORF">RB195_014112</name>
</gene>
<accession>A0ABR1DZ14</accession>
<sequence>MWIICEQQKWLKMREGANKVPIVDYQIEAQIQKRESPTVKRQKDCFSAKKYGRILARSSSPAHFGLD</sequence>